<dbReference type="InterPro" id="IPR009366">
    <property type="entry name" value="Protein_Veg"/>
</dbReference>
<organism evidence="1 2">
    <name type="scientific">Peptostreptococcus russellii</name>
    <dbReference type="NCBI Taxonomy" id="215200"/>
    <lineage>
        <taxon>Bacteria</taxon>
        <taxon>Bacillati</taxon>
        <taxon>Bacillota</taxon>
        <taxon>Clostridia</taxon>
        <taxon>Peptostreptococcales</taxon>
        <taxon>Peptostreptococcaceae</taxon>
        <taxon>Peptostreptococcus</taxon>
    </lineage>
</organism>
<dbReference type="EMBL" id="JYGE01000006">
    <property type="protein sequence ID" value="PSJ31156.1"/>
    <property type="molecule type" value="Genomic_DNA"/>
</dbReference>
<sequence>MATTATLDNIRHTLEKYVGKKILLKANKGRKQIVTKQGVLETVYPSVFVIRVGHGENTEGFRRVAYSYSDLLTETVKIKVYKNSKDDEKKIS</sequence>
<reference evidence="1" key="1">
    <citation type="thesis" date="2015" institute="Rutgers" country="The State University of New Jersey, 14 College Farm Rd., New Brunswick, NJ, USA">
        <title>Ammonia toxicity in bacteria and its implications for treatment of and resource recovery from highly nitrogenous organic wastes.</title>
        <authorList>
            <person name="Luther A.K."/>
        </authorList>
    </citation>
    <scope>NUCLEOTIDE SEQUENCE</scope>
    <source>
        <strain evidence="1">RT-10B</strain>
    </source>
</reference>
<keyword evidence="2" id="KW-1185">Reference proteome</keyword>
<evidence type="ECO:0000313" key="2">
    <source>
        <dbReference type="Proteomes" id="UP000241434"/>
    </source>
</evidence>
<dbReference type="AlphaFoldDB" id="A0A2P7PZN5"/>
<dbReference type="RefSeq" id="WP_106777240.1">
    <property type="nucleotide sequence ID" value="NZ_JBGGGQ010000004.1"/>
</dbReference>
<accession>A0A2P7PZN5</accession>
<dbReference type="Proteomes" id="UP000241434">
    <property type="component" value="Unassembled WGS sequence"/>
</dbReference>
<dbReference type="GO" id="GO:0006355">
    <property type="term" value="P:regulation of DNA-templated transcription"/>
    <property type="evidence" value="ECO:0007669"/>
    <property type="project" value="InterPro"/>
</dbReference>
<dbReference type="PANTHER" id="PTHR40026">
    <property type="entry name" value="PROTEIN VEG"/>
    <property type="match status" value="1"/>
</dbReference>
<proteinExistence type="predicted"/>
<dbReference type="Gene3D" id="2.30.30.100">
    <property type="match status" value="1"/>
</dbReference>
<comment type="caution">
    <text evidence="1">The sequence shown here is derived from an EMBL/GenBank/DDBJ whole genome shotgun (WGS) entry which is preliminary data.</text>
</comment>
<dbReference type="PIRSF" id="PIRSF037257">
    <property type="entry name" value="DUF1021"/>
    <property type="match status" value="1"/>
</dbReference>
<dbReference type="Pfam" id="PF06257">
    <property type="entry name" value="VEG"/>
    <property type="match status" value="1"/>
</dbReference>
<protein>
    <submittedName>
        <fullName evidence="1">Veg</fullName>
    </submittedName>
</protein>
<dbReference type="PANTHER" id="PTHR40026:SF1">
    <property type="entry name" value="PROTEIN VEG"/>
    <property type="match status" value="1"/>
</dbReference>
<name>A0A2P7PZN5_9FIRM</name>
<dbReference type="OrthoDB" id="5469at2"/>
<evidence type="ECO:0000313" key="1">
    <source>
        <dbReference type="EMBL" id="PSJ31156.1"/>
    </source>
</evidence>
<gene>
    <name evidence="1" type="ORF">UF10_07775</name>
</gene>